<evidence type="ECO:0000313" key="3">
    <source>
        <dbReference type="EMBL" id="KAH9832037.1"/>
    </source>
</evidence>
<accession>A0ABQ8K4Z7</accession>
<sequence>MSSSYALLQDILLRFLSAGMHGENVAVVVALDDESLQSNTQDSALEDFSKASRSRVVVKVRSPAIAPLLVASNSNNSLVLDDEFELPIIGSLLSTPPAVASRSAVVLRDQTALLVYSNHVEDVVQYVVDIDRRLHHSSHFYSRRAPMPLPGDAISCQPPDIQEGFIFAPQDYLTEDAWLDDPVLGLPEIDVPLNAVPPFESEGRSEYKDSAFPLPQIRLDDSASLGASLTGVYESLLSGIAPPSLNPFWVNNASTDTEYTTTYSDTTISPSLLYLPVYTPDYATLSPSSTLNATSPTMLSDARTPSPFDVYTPSTSTLEDLSVSPEVKLDTEQSPIDQWHLSSSSLSLPEPPSWSPSSASSTALPRTIPQETPAVTLSDSKHNATSVALGKRKRGSSHIPMFAAGVSDTTTSRLRNHCPSGAPSARSHKHQGQWAYILSQDARSIHRNVARLFSHSDARQIMAMGIPVAKKALIIMTRMLTARTIQTRITKVSKMMTGTAWKSMGVVATTNTSMTMTQPKATKAASTPRRMRNTLRTPEAHPTQPRSVARAATRRAIRANIISARSAAGHSSAVRTGDATKTFQHARMASASCGLVPTMAATQSCLARTLCSGICGLCTMPRNRKARDRRLGDRRAALRANGDGLLHESVSLATTYSVLHLFSCIWTSSSLCSVSSCYHRIWYRIQRLRVSSGLTLTSGPVALSTTNIPIDTLWNRYPVASACQRSRRLVAVGGLGRL</sequence>
<feature type="region of interest" description="Disordered" evidence="1">
    <location>
        <begin position="342"/>
        <end position="365"/>
    </location>
</feature>
<gene>
    <name evidence="3" type="ORF">C8Q71DRAFT_278779</name>
</gene>
<protein>
    <recommendedName>
        <fullName evidence="2">DUF7928 domain-containing protein</fullName>
    </recommendedName>
</protein>
<dbReference type="RefSeq" id="XP_047775083.1">
    <property type="nucleotide sequence ID" value="XM_047917473.1"/>
</dbReference>
<dbReference type="Pfam" id="PF25550">
    <property type="entry name" value="DUF7928"/>
    <property type="match status" value="1"/>
</dbReference>
<name>A0ABQ8K4Z7_9APHY</name>
<evidence type="ECO:0000256" key="1">
    <source>
        <dbReference type="SAM" id="MobiDB-lite"/>
    </source>
</evidence>
<feature type="domain" description="DUF7928" evidence="2">
    <location>
        <begin position="40"/>
        <end position="135"/>
    </location>
</feature>
<feature type="region of interest" description="Disordered" evidence="1">
    <location>
        <begin position="288"/>
        <end position="308"/>
    </location>
</feature>
<feature type="compositionally biased region" description="Polar residues" evidence="1">
    <location>
        <begin position="288"/>
        <end position="298"/>
    </location>
</feature>
<dbReference type="EMBL" id="JADCUA010000023">
    <property type="protein sequence ID" value="KAH9832037.1"/>
    <property type="molecule type" value="Genomic_DNA"/>
</dbReference>
<dbReference type="InterPro" id="IPR057688">
    <property type="entry name" value="DUF7928"/>
</dbReference>
<evidence type="ECO:0000313" key="4">
    <source>
        <dbReference type="Proteomes" id="UP000814176"/>
    </source>
</evidence>
<organism evidence="3 4">
    <name type="scientific">Rhodofomes roseus</name>
    <dbReference type="NCBI Taxonomy" id="34475"/>
    <lineage>
        <taxon>Eukaryota</taxon>
        <taxon>Fungi</taxon>
        <taxon>Dikarya</taxon>
        <taxon>Basidiomycota</taxon>
        <taxon>Agaricomycotina</taxon>
        <taxon>Agaricomycetes</taxon>
        <taxon>Polyporales</taxon>
        <taxon>Rhodofomes</taxon>
    </lineage>
</organism>
<feature type="compositionally biased region" description="Low complexity" evidence="1">
    <location>
        <begin position="355"/>
        <end position="365"/>
    </location>
</feature>
<comment type="caution">
    <text evidence="3">The sequence shown here is derived from an EMBL/GenBank/DDBJ whole genome shotgun (WGS) entry which is preliminary data.</text>
</comment>
<reference evidence="3 4" key="1">
    <citation type="journal article" date="2021" name="Environ. Microbiol.">
        <title>Gene family expansions and transcriptome signatures uncover fungal adaptations to wood decay.</title>
        <authorList>
            <person name="Hage H."/>
            <person name="Miyauchi S."/>
            <person name="Viragh M."/>
            <person name="Drula E."/>
            <person name="Min B."/>
            <person name="Chaduli D."/>
            <person name="Navarro D."/>
            <person name="Favel A."/>
            <person name="Norest M."/>
            <person name="Lesage-Meessen L."/>
            <person name="Balint B."/>
            <person name="Merenyi Z."/>
            <person name="de Eugenio L."/>
            <person name="Morin E."/>
            <person name="Martinez A.T."/>
            <person name="Baldrian P."/>
            <person name="Stursova M."/>
            <person name="Martinez M.J."/>
            <person name="Novotny C."/>
            <person name="Magnuson J.K."/>
            <person name="Spatafora J.W."/>
            <person name="Maurice S."/>
            <person name="Pangilinan J."/>
            <person name="Andreopoulos W."/>
            <person name="LaButti K."/>
            <person name="Hundley H."/>
            <person name="Na H."/>
            <person name="Kuo A."/>
            <person name="Barry K."/>
            <person name="Lipzen A."/>
            <person name="Henrissat B."/>
            <person name="Riley R."/>
            <person name="Ahrendt S."/>
            <person name="Nagy L.G."/>
            <person name="Grigoriev I.V."/>
            <person name="Martin F."/>
            <person name="Rosso M.N."/>
        </authorList>
    </citation>
    <scope>NUCLEOTIDE SEQUENCE [LARGE SCALE GENOMIC DNA]</scope>
    <source>
        <strain evidence="3 4">CIRM-BRFM 1785</strain>
    </source>
</reference>
<evidence type="ECO:0000259" key="2">
    <source>
        <dbReference type="Pfam" id="PF25550"/>
    </source>
</evidence>
<keyword evidence="4" id="KW-1185">Reference proteome</keyword>
<dbReference type="Proteomes" id="UP000814176">
    <property type="component" value="Unassembled WGS sequence"/>
</dbReference>
<proteinExistence type="predicted"/>
<dbReference type="GeneID" id="71998205"/>